<organism evidence="3 4">
    <name type="scientific">Filobasidium floriforme</name>
    <dbReference type="NCBI Taxonomy" id="5210"/>
    <lineage>
        <taxon>Eukaryota</taxon>
        <taxon>Fungi</taxon>
        <taxon>Dikarya</taxon>
        <taxon>Basidiomycota</taxon>
        <taxon>Agaricomycotina</taxon>
        <taxon>Tremellomycetes</taxon>
        <taxon>Filobasidiales</taxon>
        <taxon>Filobasidiaceae</taxon>
        <taxon>Filobasidium</taxon>
    </lineage>
</organism>
<evidence type="ECO:0000313" key="3">
    <source>
        <dbReference type="EMBL" id="KAG7530608.1"/>
    </source>
</evidence>
<comment type="caution">
    <text evidence="3">The sequence shown here is derived from an EMBL/GenBank/DDBJ whole genome shotgun (WGS) entry which is preliminary data.</text>
</comment>
<proteinExistence type="predicted"/>
<keyword evidence="2" id="KW-1133">Transmembrane helix</keyword>
<dbReference type="AlphaFoldDB" id="A0A8K0JIB5"/>
<keyword evidence="4" id="KW-1185">Reference proteome</keyword>
<feature type="transmembrane region" description="Helical" evidence="2">
    <location>
        <begin position="202"/>
        <end position="228"/>
    </location>
</feature>
<name>A0A8K0JIB5_9TREE</name>
<keyword evidence="2" id="KW-0472">Membrane</keyword>
<dbReference type="EMBL" id="JABELV010000113">
    <property type="protein sequence ID" value="KAG7530608.1"/>
    <property type="molecule type" value="Genomic_DNA"/>
</dbReference>
<gene>
    <name evidence="3" type="ORF">FFLO_04910</name>
</gene>
<protein>
    <submittedName>
        <fullName evidence="3">Uncharacterized protein</fullName>
    </submittedName>
</protein>
<evidence type="ECO:0000256" key="2">
    <source>
        <dbReference type="SAM" id="Phobius"/>
    </source>
</evidence>
<evidence type="ECO:0000256" key="1">
    <source>
        <dbReference type="SAM" id="MobiDB-lite"/>
    </source>
</evidence>
<keyword evidence="2" id="KW-0812">Transmembrane</keyword>
<accession>A0A8K0JIB5</accession>
<feature type="transmembrane region" description="Helical" evidence="2">
    <location>
        <begin position="35"/>
        <end position="54"/>
    </location>
</feature>
<sequence>MSYPFEYGHVQRALLMTSCMTIVMSQLNLSDETLVFYRMLKSVTIGGVTLITLAHMLTTYHASEVAAAEKLKEVPQRLIAAAKEAREQEAKASVSISRLPVWEDDGSHPSHVLTTVDAKPRLFPFPLGKASADGPNLYFESGLAPKIGDFSKGRGEAYQTRLAAAQKSQNDEGSVESKRTEAIRKYEYQQRRKQWKRRLAHLKALCIVIIVAYINQKMALVALAVLIWKTLNAELARLSQAPLGKDPHEEFAARFGTRTTPSNIGMTYLYQPDAEEKRGLAPLAEVPLRGPIRPLLTTTDDRFAGRMALVGDAEKEGINSSRFGKGGGSSGKGGDMGGSASDGGSTP</sequence>
<feature type="compositionally biased region" description="Gly residues" evidence="1">
    <location>
        <begin position="324"/>
        <end position="347"/>
    </location>
</feature>
<reference evidence="3" key="1">
    <citation type="submission" date="2020-04" db="EMBL/GenBank/DDBJ databases">
        <title>Analysis of mating type loci in Filobasidium floriforme.</title>
        <authorList>
            <person name="Nowrousian M."/>
        </authorList>
    </citation>
    <scope>NUCLEOTIDE SEQUENCE</scope>
    <source>
        <strain evidence="3">CBS 6242</strain>
    </source>
</reference>
<feature type="region of interest" description="Disordered" evidence="1">
    <location>
        <begin position="317"/>
        <end position="347"/>
    </location>
</feature>
<evidence type="ECO:0000313" key="4">
    <source>
        <dbReference type="Proteomes" id="UP000812966"/>
    </source>
</evidence>
<dbReference type="Proteomes" id="UP000812966">
    <property type="component" value="Unassembled WGS sequence"/>
</dbReference>